<dbReference type="Proteomes" id="UP000219335">
    <property type="component" value="Unassembled WGS sequence"/>
</dbReference>
<evidence type="ECO:0000313" key="6">
    <source>
        <dbReference type="Proteomes" id="UP000182882"/>
    </source>
</evidence>
<evidence type="ECO:0000313" key="4">
    <source>
        <dbReference type="EMBL" id="SOD19162.1"/>
    </source>
</evidence>
<dbReference type="AlphaFoldDB" id="A0A1H9HGU4"/>
<evidence type="ECO:0000313" key="1">
    <source>
        <dbReference type="EMBL" id="PTQ77824.1"/>
    </source>
</evidence>
<evidence type="ECO:0000313" key="7">
    <source>
        <dbReference type="Proteomes" id="UP000219335"/>
    </source>
</evidence>
<evidence type="ECO:0000313" key="2">
    <source>
        <dbReference type="EMBL" id="SDU35348.1"/>
    </source>
</evidence>
<protein>
    <submittedName>
        <fullName evidence="3">Uncharacterized protein</fullName>
    </submittedName>
</protein>
<evidence type="ECO:0000313" key="3">
    <source>
        <dbReference type="EMBL" id="SEQ61560.1"/>
    </source>
</evidence>
<dbReference type="Proteomes" id="UP000182882">
    <property type="component" value="Unassembled WGS sequence"/>
</dbReference>
<dbReference type="EMBL" id="OCMU01000001">
    <property type="protein sequence ID" value="SOD19162.1"/>
    <property type="molecule type" value="Genomic_DNA"/>
</dbReference>
<reference evidence="1 8" key="4">
    <citation type="submission" date="2018-04" db="EMBL/GenBank/DDBJ databases">
        <title>Active sludge and wastewater microbial communities from Klosterneuburg, Austria.</title>
        <authorList>
            <person name="Wagner M."/>
        </authorList>
    </citation>
    <scope>NUCLEOTIDE SEQUENCE [LARGE SCALE GENOMIC DNA]</scope>
    <source>
        <strain evidence="1 8">Nm4</strain>
    </source>
</reference>
<keyword evidence="6" id="KW-1185">Reference proteome</keyword>
<sequence length="39" mass="4402">MKLQDRLRKLEAFAKVEPDGAISDALQRNADGERVFISI</sequence>
<evidence type="ECO:0000313" key="5">
    <source>
        <dbReference type="Proteomes" id="UP000181998"/>
    </source>
</evidence>
<gene>
    <name evidence="1" type="ORF">C8R28_10707</name>
    <name evidence="2" type="ORF">SAMN05216406_1656</name>
    <name evidence="3" type="ORF">SAMN05421510_11093</name>
    <name evidence="4" type="ORF">SAMN06297164_2132</name>
</gene>
<proteinExistence type="predicted"/>
<name>A0A1H9HGU4_9PROT</name>
<accession>A0A1H9HGU4</accession>
<dbReference type="EMBL" id="FNLN01000065">
    <property type="protein sequence ID" value="SDU35348.1"/>
    <property type="molecule type" value="Genomic_DNA"/>
</dbReference>
<dbReference type="EMBL" id="QAOL01000070">
    <property type="protein sequence ID" value="PTQ77824.1"/>
    <property type="molecule type" value="Genomic_DNA"/>
</dbReference>
<reference evidence="3 5" key="2">
    <citation type="submission" date="2016-10" db="EMBL/GenBank/DDBJ databases">
        <authorList>
            <person name="de Groot N.N."/>
        </authorList>
    </citation>
    <scope>NUCLEOTIDE SEQUENCE [LARGE SCALE GENOMIC DNA]</scope>
    <source>
        <strain evidence="2">Nm10</strain>
        <strain evidence="3 5">Nm9</strain>
    </source>
</reference>
<dbReference type="Proteomes" id="UP000244110">
    <property type="component" value="Unassembled WGS sequence"/>
</dbReference>
<reference evidence="6" key="1">
    <citation type="submission" date="2016-10" db="EMBL/GenBank/DDBJ databases">
        <authorList>
            <person name="Varghese N."/>
            <person name="Submissions S."/>
        </authorList>
    </citation>
    <scope>NUCLEOTIDE SEQUENCE [LARGE SCALE GENOMIC DNA]</scope>
    <source>
        <strain evidence="6">Nm10</strain>
    </source>
</reference>
<organism evidence="3 5">
    <name type="scientific">Nitrosomonas ureae</name>
    <dbReference type="NCBI Taxonomy" id="44577"/>
    <lineage>
        <taxon>Bacteria</taxon>
        <taxon>Pseudomonadati</taxon>
        <taxon>Pseudomonadota</taxon>
        <taxon>Betaproteobacteria</taxon>
        <taxon>Nitrosomonadales</taxon>
        <taxon>Nitrosomonadaceae</taxon>
        <taxon>Nitrosomonas</taxon>
    </lineage>
</organism>
<dbReference type="Proteomes" id="UP000181998">
    <property type="component" value="Unassembled WGS sequence"/>
</dbReference>
<evidence type="ECO:0000313" key="8">
    <source>
        <dbReference type="Proteomes" id="UP000244110"/>
    </source>
</evidence>
<dbReference type="EMBL" id="FOFX01000109">
    <property type="protein sequence ID" value="SEQ61560.1"/>
    <property type="molecule type" value="Genomic_DNA"/>
</dbReference>
<reference evidence="4 7" key="3">
    <citation type="submission" date="2017-09" db="EMBL/GenBank/DDBJ databases">
        <authorList>
            <person name="Ehlers B."/>
            <person name="Leendertz F.H."/>
        </authorList>
    </citation>
    <scope>NUCLEOTIDE SEQUENCE [LARGE SCALE GENOMIC DNA]</scope>
    <source>
        <strain evidence="4 7">Nm42</strain>
    </source>
</reference>